<evidence type="ECO:0000313" key="3">
    <source>
        <dbReference type="Proteomes" id="UP000605970"/>
    </source>
</evidence>
<sequence length="174" mass="20519">MNVFLGFLYVLKIILSSVASIFLMIAIYLLKKLDVFHINLRMLIMHALLCIFVNNIIQMLRFAISLSQNIKCSSHNQFPAPFCAFLCINGVFICMERLYATFNFSKYENENFSYFLAKIYAVLWMILTLCSLLKFWEGILPGRYNNSLNCELQMIRENPLKTQWHLILTLLFFW</sequence>
<keyword evidence="1" id="KW-1133">Transmembrane helix</keyword>
<accession>A0A8S9ZEC7</accession>
<protein>
    <submittedName>
        <fullName evidence="2">Uncharacterized protein</fullName>
    </submittedName>
</protein>
<gene>
    <name evidence="2" type="ORF">Mgra_00008904</name>
</gene>
<comment type="caution">
    <text evidence="2">The sequence shown here is derived from an EMBL/GenBank/DDBJ whole genome shotgun (WGS) entry which is preliminary data.</text>
</comment>
<keyword evidence="1" id="KW-0472">Membrane</keyword>
<keyword evidence="3" id="KW-1185">Reference proteome</keyword>
<name>A0A8S9ZEC7_9BILA</name>
<dbReference type="Proteomes" id="UP000605970">
    <property type="component" value="Unassembled WGS sequence"/>
</dbReference>
<proteinExistence type="predicted"/>
<evidence type="ECO:0000256" key="1">
    <source>
        <dbReference type="SAM" id="Phobius"/>
    </source>
</evidence>
<dbReference type="EMBL" id="JABEBT010000129">
    <property type="protein sequence ID" value="KAF7630804.1"/>
    <property type="molecule type" value="Genomic_DNA"/>
</dbReference>
<feature type="transmembrane region" description="Helical" evidence="1">
    <location>
        <begin position="112"/>
        <end position="136"/>
    </location>
</feature>
<dbReference type="OrthoDB" id="5853355at2759"/>
<reference evidence="2" key="1">
    <citation type="journal article" date="2020" name="Ecol. Evol.">
        <title>Genome structure and content of the rice root-knot nematode (Meloidogyne graminicola).</title>
        <authorList>
            <person name="Phan N.T."/>
            <person name="Danchin E.G.J."/>
            <person name="Klopp C."/>
            <person name="Perfus-Barbeoch L."/>
            <person name="Kozlowski D.K."/>
            <person name="Koutsovoulos G.D."/>
            <person name="Lopez-Roques C."/>
            <person name="Bouchez O."/>
            <person name="Zahm M."/>
            <person name="Besnard G."/>
            <person name="Bellafiore S."/>
        </authorList>
    </citation>
    <scope>NUCLEOTIDE SEQUENCE</scope>
    <source>
        <strain evidence="2">VN-18</strain>
    </source>
</reference>
<feature type="transmembrane region" description="Helical" evidence="1">
    <location>
        <begin position="6"/>
        <end position="30"/>
    </location>
</feature>
<feature type="transmembrane region" description="Helical" evidence="1">
    <location>
        <begin position="42"/>
        <end position="66"/>
    </location>
</feature>
<dbReference type="AlphaFoldDB" id="A0A8S9ZEC7"/>
<organism evidence="2 3">
    <name type="scientific">Meloidogyne graminicola</name>
    <dbReference type="NCBI Taxonomy" id="189291"/>
    <lineage>
        <taxon>Eukaryota</taxon>
        <taxon>Metazoa</taxon>
        <taxon>Ecdysozoa</taxon>
        <taxon>Nematoda</taxon>
        <taxon>Chromadorea</taxon>
        <taxon>Rhabditida</taxon>
        <taxon>Tylenchina</taxon>
        <taxon>Tylenchomorpha</taxon>
        <taxon>Tylenchoidea</taxon>
        <taxon>Meloidogynidae</taxon>
        <taxon>Meloidogyninae</taxon>
        <taxon>Meloidogyne</taxon>
    </lineage>
</organism>
<evidence type="ECO:0000313" key="2">
    <source>
        <dbReference type="EMBL" id="KAF7630804.1"/>
    </source>
</evidence>
<keyword evidence="1" id="KW-0812">Transmembrane</keyword>
<feature type="transmembrane region" description="Helical" evidence="1">
    <location>
        <begin position="78"/>
        <end position="100"/>
    </location>
</feature>